<accession>A0ABP4Y9B0</accession>
<name>A0ABP4Y9B0_9ACTN</name>
<organism evidence="1 2">
    <name type="scientific">Luedemannella flava</name>
    <dbReference type="NCBI Taxonomy" id="349316"/>
    <lineage>
        <taxon>Bacteria</taxon>
        <taxon>Bacillati</taxon>
        <taxon>Actinomycetota</taxon>
        <taxon>Actinomycetes</taxon>
        <taxon>Micromonosporales</taxon>
        <taxon>Micromonosporaceae</taxon>
        <taxon>Luedemannella</taxon>
    </lineage>
</organism>
<proteinExistence type="predicted"/>
<dbReference type="RefSeq" id="WP_344131270.1">
    <property type="nucleotide sequence ID" value="NZ_BAAALT010000081.1"/>
</dbReference>
<reference evidence="2" key="1">
    <citation type="journal article" date="2019" name="Int. J. Syst. Evol. Microbiol.">
        <title>The Global Catalogue of Microorganisms (GCM) 10K type strain sequencing project: providing services to taxonomists for standard genome sequencing and annotation.</title>
        <authorList>
            <consortium name="The Broad Institute Genomics Platform"/>
            <consortium name="The Broad Institute Genome Sequencing Center for Infectious Disease"/>
            <person name="Wu L."/>
            <person name="Ma J."/>
        </authorList>
    </citation>
    <scope>NUCLEOTIDE SEQUENCE [LARGE SCALE GENOMIC DNA]</scope>
    <source>
        <strain evidence="2">JCM 13250</strain>
    </source>
</reference>
<dbReference type="EMBL" id="BAAALT010000081">
    <property type="protein sequence ID" value="GAA1806103.1"/>
    <property type="molecule type" value="Genomic_DNA"/>
</dbReference>
<comment type="caution">
    <text evidence="1">The sequence shown here is derived from an EMBL/GenBank/DDBJ whole genome shotgun (WGS) entry which is preliminary data.</text>
</comment>
<protein>
    <recommendedName>
        <fullName evidence="3">DNA-binding protein</fullName>
    </recommendedName>
</protein>
<sequence length="176" mass="18996">MADDAVRHDFSLRLAHTLTSIDLAAVLGDDMVAQRDPETPGSRIWVRRVAPSTLDAMLAAIRDLDLAGAPPVGAVDEDLVTVDDIAARLGRSRTAVRLWATVSPGRGRFPAPAAAGPPATYRWAEVAEWLRVWLGLTVPGHEPVVTAVDLALRLRALAPRLPRIGVIRDLVPRGRE</sequence>
<evidence type="ECO:0000313" key="2">
    <source>
        <dbReference type="Proteomes" id="UP001500218"/>
    </source>
</evidence>
<evidence type="ECO:0000313" key="1">
    <source>
        <dbReference type="EMBL" id="GAA1806103.1"/>
    </source>
</evidence>
<gene>
    <name evidence="1" type="ORF">GCM10009682_29920</name>
</gene>
<dbReference type="Proteomes" id="UP001500218">
    <property type="component" value="Unassembled WGS sequence"/>
</dbReference>
<keyword evidence="2" id="KW-1185">Reference proteome</keyword>
<evidence type="ECO:0008006" key="3">
    <source>
        <dbReference type="Google" id="ProtNLM"/>
    </source>
</evidence>